<sequence length="1903" mass="214793">MELANDLCRRTQECLSLFQSTSGHRTLADNDWWEDCAADFAWWAHGLKAQKIGRSSLEYRLRERLDVKRVITGLLDSLALALKEYLQPGIDKGQESIRDDLDGEVSESDKSSSNSSWSELSDEVRQPEDKDAVADTPDTENSDPRFYIETNLKLLAKISVAIRRAGQKLRYLKADAYLKDHLDDEEYTLLRNHLLFLILVSSYEQKLLTELGRLAINQEIPEAVEIAIRSWIIDPSRATSTQQRLIEANVIRRNRIAYARRYIGKNAIPKKPQEDTATTIAPSQLPGALLGPAMEASTFDTDTKEPFSIPSPVQPLPAPPEPAASLTAKTLTATELGSQFILPIIMPLEPKKGALSIVTKITQTGTNQDYPACPAKKGSFQCPYCVQVLSEDYATKSRWRGHVAQDLNPYSCIYHDCPDLHNLYASKEEWINHIRNKHKTERWACDECIFESDHDDEFIFDSQESWANHMRYRHSCSEDRLTILSNMSKRELNELVQCPLCKRPCGYSRPDQDDHISEHLHSWALRALPWDLNPDDEASSDPPEMGSENDLARMSEISEQTEDDVESVTATTSNAIDLEVTRWSQEKPIGSSRLDGLVKQLEEVIAKWTAHTWLDTQTEITLQFLLNINQVKTQFCRASRAKLKESEFTTQQQLDIEENLCTNIELCMDYMSRMIGERDLGPSQDPEGWPISTPFPKIEACNIPPTDEEKGDILWNARHHVLHSNNVSMQITWARDVLTWVQVCKEDRVREKKYNDNVRSETPNTEHDLIVDAVNIITYLAGQEHPEALYMRTKWVEFGIFGNRLDMQEAFVGYSRAAALGHGRSEYRCGVIYEQSNDLLNAKRHYYRGLALNDSASLYRMGMMSLLGQHGEDKDPINGLKRMKASADSSDEDAPQGSYIYGMLIARELPDISISEVLLPHNPPTAKMYIEKSAFLGFAKAQVKMGQAYELCHLDCNFNPSYSLHYYGLAAKQGIPEASLGLSRWFLFGYEGAFSKNESLAYKYARQAAAGGLATGEFAMGYYNEIGMHVEKNWTEARRWYQLSADRGNEDAVRRLELLDKGEEDTQDRNPETGPLAFRFPEVKGVNIQNRELETSPLASRFPKVTGGNIPPTDDEKEDMLKRAGDRLSDPESDSPAVQLAWACDVLTWAIVAEKARLQVPRSQEASKNEGQVTAKALSIIRLFSVEEHPKALYHQGKLFEYGHFGHPINLDQAMKLYHRSTELGHARSCYHLGRIYHRQPEGLEMARPYYEKAEGMGDSAASYQLAFMMIHASHGEEQDYKKGRLCLRNGYGGDLADFDLDEFLMTTDKTRAFSYIEKSANLGYHKAQFLMGQAYEFGLLNCPEEPAKSFHYYQLAVRRGSVNAAEALSIWFYHGVDGFLLPDPELSFKFAQWGADEGKSGAEYILGCHYEEAKYVEQDLNKAREWYQLAMNRDSSYASSDAIRRRVHKRLALLKPQSQAFGESRFGFVDQSPSVPVSKPKTIIVGIDLGSVFSSVSWADSSNPYEIYSIHDWPHAAAISASDCQVPTQYDLETKVWGNTRLQAAQLRKSANEPQINCFSALEDFCSSVEPTRKQAAGFLTSYFRSLWSHAVHDICSKTQPCDLEFILSLSIPVYFSRDVESRLLQVAYDAMVQNDVSQVIEINVVGQMQAAILNSLKAQYRIGRSARGPSIVMENGEIVVVCDCGGTGARAISYEVHTESPPLVRQLTAWNGERIGTHSVDMEFLNYLLNHASSNLGTSRSALAELDFFIQTEWEYGLKRTFRGDENHDIVLQLPRKAISTLRRLQPSANKLLIKPSVVRECFETSLMAIEKVIHAQFAALEAIGAKPNSILLVGGLAQSPYIIQRLQQKFDIMFHLPDDSSAVSRGVIEVEFLRVLAQRLPVLAELEDQVDMTSQASDNG</sequence>
<keyword evidence="5" id="KW-1185">Reference proteome</keyword>
<dbReference type="PANTHER" id="PTHR46430:SF2">
    <property type="entry name" value="CHITIN SYNTHASE REGULATORY FACTOR 4"/>
    <property type="match status" value="1"/>
</dbReference>
<dbReference type="SUPFAM" id="SSF53067">
    <property type="entry name" value="Actin-like ATPase domain"/>
    <property type="match status" value="1"/>
</dbReference>
<dbReference type="SMART" id="SM00671">
    <property type="entry name" value="SEL1"/>
    <property type="match status" value="12"/>
</dbReference>
<dbReference type="SUPFAM" id="SSF81901">
    <property type="entry name" value="HCP-like"/>
    <property type="match status" value="3"/>
</dbReference>
<name>A0A8H5J1E3_9HYPO</name>
<feature type="compositionally biased region" description="Basic and acidic residues" evidence="2">
    <location>
        <begin position="1119"/>
        <end position="1130"/>
    </location>
</feature>
<dbReference type="Gene3D" id="1.25.40.10">
    <property type="entry name" value="Tetratricopeptide repeat domain"/>
    <property type="match status" value="4"/>
</dbReference>
<feature type="domain" description="C2H2-type" evidence="3">
    <location>
        <begin position="410"/>
        <end position="438"/>
    </location>
</feature>
<dbReference type="Proteomes" id="UP000522262">
    <property type="component" value="Unassembled WGS sequence"/>
</dbReference>
<organism evidence="4 5">
    <name type="scientific">Fusarium mexicanum</name>
    <dbReference type="NCBI Taxonomy" id="751941"/>
    <lineage>
        <taxon>Eukaryota</taxon>
        <taxon>Fungi</taxon>
        <taxon>Dikarya</taxon>
        <taxon>Ascomycota</taxon>
        <taxon>Pezizomycotina</taxon>
        <taxon>Sordariomycetes</taxon>
        <taxon>Hypocreomycetidae</taxon>
        <taxon>Hypocreales</taxon>
        <taxon>Nectriaceae</taxon>
        <taxon>Fusarium</taxon>
        <taxon>Fusarium fujikuroi species complex</taxon>
    </lineage>
</organism>
<feature type="compositionally biased region" description="Basic and acidic residues" evidence="2">
    <location>
        <begin position="122"/>
        <end position="133"/>
    </location>
</feature>
<dbReference type="Gene3D" id="3.90.640.10">
    <property type="entry name" value="Actin, Chain A, domain 4"/>
    <property type="match status" value="1"/>
</dbReference>
<feature type="domain" description="C2H2-type" evidence="3">
    <location>
        <begin position="443"/>
        <end position="474"/>
    </location>
</feature>
<dbReference type="PANTHER" id="PTHR46430">
    <property type="entry name" value="PROTEIN SKT5-RELATED"/>
    <property type="match status" value="1"/>
</dbReference>
<feature type="region of interest" description="Disordered" evidence="2">
    <location>
        <begin position="1097"/>
        <end position="1134"/>
    </location>
</feature>
<accession>A0A8H5J1E3</accession>
<dbReference type="InterPro" id="IPR011990">
    <property type="entry name" value="TPR-like_helical_dom_sf"/>
</dbReference>
<feature type="domain" description="C2H2-type" evidence="3">
    <location>
        <begin position="496"/>
        <end position="519"/>
    </location>
</feature>
<dbReference type="InterPro" id="IPR043129">
    <property type="entry name" value="ATPase_NBD"/>
</dbReference>
<feature type="region of interest" description="Disordered" evidence="2">
    <location>
        <begin position="300"/>
        <end position="323"/>
    </location>
</feature>
<keyword evidence="1" id="KW-0677">Repeat</keyword>
<gene>
    <name evidence="4" type="ORF">FMEXI_5949</name>
</gene>
<comment type="caution">
    <text evidence="4">The sequence shown here is derived from an EMBL/GenBank/DDBJ whole genome shotgun (WGS) entry which is preliminary data.</text>
</comment>
<dbReference type="InterPro" id="IPR051726">
    <property type="entry name" value="Chitin_Synth_Reg"/>
</dbReference>
<dbReference type="EMBL" id="JAAOAM010000123">
    <property type="protein sequence ID" value="KAF5545765.1"/>
    <property type="molecule type" value="Genomic_DNA"/>
</dbReference>
<dbReference type="InterPro" id="IPR013087">
    <property type="entry name" value="Znf_C2H2_type"/>
</dbReference>
<dbReference type="Gene3D" id="3.30.420.40">
    <property type="match status" value="2"/>
</dbReference>
<evidence type="ECO:0000256" key="2">
    <source>
        <dbReference type="SAM" id="MobiDB-lite"/>
    </source>
</evidence>
<evidence type="ECO:0000313" key="4">
    <source>
        <dbReference type="EMBL" id="KAF5545765.1"/>
    </source>
</evidence>
<dbReference type="InterPro" id="IPR006597">
    <property type="entry name" value="Sel1-like"/>
</dbReference>
<evidence type="ECO:0000256" key="1">
    <source>
        <dbReference type="ARBA" id="ARBA00022737"/>
    </source>
</evidence>
<dbReference type="Pfam" id="PF08238">
    <property type="entry name" value="Sel1"/>
    <property type="match status" value="9"/>
</dbReference>
<evidence type="ECO:0000313" key="5">
    <source>
        <dbReference type="Proteomes" id="UP000522262"/>
    </source>
</evidence>
<protein>
    <submittedName>
        <fullName evidence="4">Chitin synthase activator</fullName>
    </submittedName>
</protein>
<dbReference type="SMART" id="SM00355">
    <property type="entry name" value="ZnF_C2H2"/>
    <property type="match status" value="3"/>
</dbReference>
<proteinExistence type="predicted"/>
<evidence type="ECO:0000259" key="3">
    <source>
        <dbReference type="SMART" id="SM00355"/>
    </source>
</evidence>
<feature type="region of interest" description="Disordered" evidence="2">
    <location>
        <begin position="94"/>
        <end position="144"/>
    </location>
</feature>
<dbReference type="CDD" id="cd10170">
    <property type="entry name" value="ASKHA_NBD_HSP70"/>
    <property type="match status" value="1"/>
</dbReference>
<feature type="compositionally biased region" description="Pro residues" evidence="2">
    <location>
        <begin position="312"/>
        <end position="322"/>
    </location>
</feature>
<reference evidence="4 5" key="1">
    <citation type="submission" date="2020-05" db="EMBL/GenBank/DDBJ databases">
        <title>Identification and distribution of gene clusters putatively required for synthesis of sphingolipid metabolism inhibitors in phylogenetically diverse species of the filamentous fungus Fusarium.</title>
        <authorList>
            <person name="Kim H.-S."/>
            <person name="Busman M."/>
            <person name="Brown D.W."/>
            <person name="Divon H."/>
            <person name="Uhlig S."/>
            <person name="Proctor R.H."/>
        </authorList>
    </citation>
    <scope>NUCLEOTIDE SEQUENCE [LARGE SCALE GENOMIC DNA]</scope>
    <source>
        <strain evidence="4 5">NRRL 53147</strain>
    </source>
</reference>